<keyword evidence="1" id="KW-0732">Signal</keyword>
<dbReference type="Proteomes" id="UP000216189">
    <property type="component" value="Unassembled WGS sequence"/>
</dbReference>
<evidence type="ECO:0000313" key="5">
    <source>
        <dbReference type="Proteomes" id="UP000887043"/>
    </source>
</evidence>
<dbReference type="Proteomes" id="UP000887043">
    <property type="component" value="Unassembled WGS sequence"/>
</dbReference>
<evidence type="ECO:0000256" key="1">
    <source>
        <dbReference type="SAM" id="SignalP"/>
    </source>
</evidence>
<comment type="caution">
    <text evidence="2">The sequence shown here is derived from an EMBL/GenBank/DDBJ whole genome shotgun (WGS) entry which is preliminary data.</text>
</comment>
<feature type="chain" id="PRO_5041242179" evidence="1">
    <location>
        <begin position="24"/>
        <end position="256"/>
    </location>
</feature>
<evidence type="ECO:0000313" key="3">
    <source>
        <dbReference type="EMBL" id="OYP54745.1"/>
    </source>
</evidence>
<organism evidence="2 5">
    <name type="scientific">Segatella bryantii</name>
    <name type="common">Prevotella bryantii</name>
    <dbReference type="NCBI Taxonomy" id="77095"/>
    <lineage>
        <taxon>Bacteria</taxon>
        <taxon>Pseudomonadati</taxon>
        <taxon>Bacteroidota</taxon>
        <taxon>Bacteroidia</taxon>
        <taxon>Bacteroidales</taxon>
        <taxon>Prevotellaceae</taxon>
        <taxon>Segatella</taxon>
    </lineage>
</organism>
<dbReference type="RefSeq" id="WP_074613658.1">
    <property type="nucleotide sequence ID" value="NZ_BPTR01000001.1"/>
</dbReference>
<sequence length="256" mass="29668">MNSKNKIVILILWYTISTLSSYAQTKDTITLESFFQNEKNIIEKHRILCKEKYNDYIATTTEKVLNDLLAYKLPNKTSEGITKYYQNICASNLKIEDIKQPITKQINELIKEIITERKKYILYVTRNHIYANKYHAASIKFIIKRKTVDCPIDLFMKIINHPIPIDWSSLGFNLSSLSKPGTGQLLLNQKELISAQQIAKNEDSKFIGPIINQIALSTSTNIKNSLYYTTDQVFDDVEKIIIKYEPNFSKYIHEAN</sequence>
<proteinExistence type="predicted"/>
<name>A0AA37MKR2_SEGBR</name>
<keyword evidence="4" id="KW-1185">Reference proteome</keyword>
<feature type="signal peptide" evidence="1">
    <location>
        <begin position="1"/>
        <end position="23"/>
    </location>
</feature>
<reference evidence="2" key="2">
    <citation type="submission" date="2021-08" db="EMBL/GenBank/DDBJ databases">
        <title>Prevotella lacticifex sp. nov., isolated from rumen of cow.</title>
        <authorList>
            <person name="Shinkai T."/>
            <person name="Ikeyama N."/>
            <person name="Kumagai M."/>
            <person name="Ohmori H."/>
            <person name="Sakamoto M."/>
            <person name="Ohkuma M."/>
            <person name="Mitsumori M."/>
        </authorList>
    </citation>
    <scope>NUCLEOTIDE SEQUENCE</scope>
    <source>
        <strain evidence="2">DSM 11371</strain>
    </source>
</reference>
<reference evidence="3 4" key="1">
    <citation type="submission" date="2017-08" db="EMBL/GenBank/DDBJ databases">
        <title>Comparative genomics of non-oral Prevotella species.</title>
        <authorList>
            <person name="Accetto T."/>
            <person name="Nograsek B."/>
            <person name="Avgustin G."/>
        </authorList>
    </citation>
    <scope>NUCLEOTIDE SEQUENCE [LARGE SCALE GENOMIC DNA]</scope>
    <source>
        <strain evidence="3 4">TC1-1</strain>
    </source>
</reference>
<protein>
    <submittedName>
        <fullName evidence="2">Uncharacterized protein</fullName>
    </submittedName>
</protein>
<evidence type="ECO:0000313" key="4">
    <source>
        <dbReference type="Proteomes" id="UP000216189"/>
    </source>
</evidence>
<dbReference type="AlphaFoldDB" id="A0AA37MKR2"/>
<accession>A0AA37MKR2</accession>
<dbReference type="EMBL" id="BPTR01000001">
    <property type="protein sequence ID" value="GJG27039.1"/>
    <property type="molecule type" value="Genomic_DNA"/>
</dbReference>
<evidence type="ECO:0000313" key="2">
    <source>
        <dbReference type="EMBL" id="GJG27039.1"/>
    </source>
</evidence>
<gene>
    <name evidence="3" type="ORF">CIK91_08670</name>
    <name evidence="2" type="ORF">PRRU23_07390</name>
</gene>
<dbReference type="EMBL" id="NPJF01000040">
    <property type="protein sequence ID" value="OYP54745.1"/>
    <property type="molecule type" value="Genomic_DNA"/>
</dbReference>